<accession>A0A563F0A7</accession>
<dbReference type="InterPro" id="IPR009351">
    <property type="entry name" value="AlkZ-like"/>
</dbReference>
<dbReference type="OrthoDB" id="9148135at2"/>
<evidence type="ECO:0000313" key="2">
    <source>
        <dbReference type="Proteomes" id="UP000316639"/>
    </source>
</evidence>
<dbReference type="Proteomes" id="UP000316639">
    <property type="component" value="Unassembled WGS sequence"/>
</dbReference>
<comment type="caution">
    <text evidence="1">The sequence shown here is derived from an EMBL/GenBank/DDBJ whole genome shotgun (WGS) entry which is preliminary data.</text>
</comment>
<dbReference type="PANTHER" id="PTHR38479">
    <property type="entry name" value="LMO0824 PROTEIN"/>
    <property type="match status" value="1"/>
</dbReference>
<evidence type="ECO:0000313" key="1">
    <source>
        <dbReference type="EMBL" id="TWP53349.1"/>
    </source>
</evidence>
<organism evidence="1 2">
    <name type="scientific">Lentzea tibetensis</name>
    <dbReference type="NCBI Taxonomy" id="2591470"/>
    <lineage>
        <taxon>Bacteria</taxon>
        <taxon>Bacillati</taxon>
        <taxon>Actinomycetota</taxon>
        <taxon>Actinomycetes</taxon>
        <taxon>Pseudonocardiales</taxon>
        <taxon>Pseudonocardiaceae</taxon>
        <taxon>Lentzea</taxon>
    </lineage>
</organism>
<proteinExistence type="predicted"/>
<reference evidence="1 2" key="1">
    <citation type="submission" date="2019-07" db="EMBL/GenBank/DDBJ databases">
        <title>Lentzea xizangensis sp. nov., isolated from Qinghai-Tibetan Plateau Soils.</title>
        <authorList>
            <person name="Huang J."/>
        </authorList>
    </citation>
    <scope>NUCLEOTIDE SEQUENCE [LARGE SCALE GENOMIC DNA]</scope>
    <source>
        <strain evidence="1 2">FXJ1.1311</strain>
    </source>
</reference>
<name>A0A563F0A7_9PSEU</name>
<dbReference type="GO" id="GO:0003677">
    <property type="term" value="F:DNA binding"/>
    <property type="evidence" value="ECO:0007669"/>
    <property type="project" value="UniProtKB-KW"/>
</dbReference>
<dbReference type="AlphaFoldDB" id="A0A563F0A7"/>
<keyword evidence="2" id="KW-1185">Reference proteome</keyword>
<keyword evidence="1" id="KW-0238">DNA-binding</keyword>
<dbReference type="PANTHER" id="PTHR38479:SF2">
    <property type="entry name" value="WINGED HELIX DNA-BINDING DOMAIN-CONTAINING PROTEIN"/>
    <property type="match status" value="1"/>
</dbReference>
<dbReference type="RefSeq" id="WP_146349760.1">
    <property type="nucleotide sequence ID" value="NZ_VOBR01000003.1"/>
</dbReference>
<dbReference type="Pfam" id="PF06224">
    <property type="entry name" value="AlkZ-like"/>
    <property type="match status" value="1"/>
</dbReference>
<protein>
    <submittedName>
        <fullName evidence="1">Winged helix DNA-binding domain-containing protein</fullName>
    </submittedName>
</protein>
<dbReference type="EMBL" id="VOBR01000003">
    <property type="protein sequence ID" value="TWP53349.1"/>
    <property type="molecule type" value="Genomic_DNA"/>
</dbReference>
<sequence length="360" mass="40789">MTTLTRRALNRATLARQLLLERSTMPVLDAVEHLAGLQSQTVKSWYTGMWSRLEAFDPHELSAHLTERRVVRMALMRSTIHLVTAEDARWLRPLVDPPIERTTMGAFGRHLKDLDKEALVKAGRALVEEQPITFTELGKSLEKEFHRDPAALAQAIRMWVPLVQTPPRGTWTGSGLAKHTSMENWLHGGPVTEPTETLVTRYLRAFGPATVKDAQQWSGVTRLKEVFARMSLVTFTDEQGRELFDLPDAPRPHEETPAPPRFLYDFDNLLLSHADRSRIVSDSYDPVPLIKINEQPNALLVDGFTKGMWKVTNHAGIATLAIHTFGRLPKNEADQVRREGSELLSFLHSQQRQQIELTFS</sequence>
<gene>
    <name evidence="1" type="ORF">FKR81_05115</name>
</gene>